<reference evidence="3" key="2">
    <citation type="submission" date="2020-09" db="EMBL/GenBank/DDBJ databases">
        <authorList>
            <person name="Sun Q."/>
            <person name="Zhou Y."/>
        </authorList>
    </citation>
    <scope>NUCLEOTIDE SEQUENCE</scope>
    <source>
        <strain evidence="3">CGMCC 1.3617</strain>
    </source>
</reference>
<dbReference type="Gene3D" id="3.40.1080.20">
    <property type="entry name" value="Acetyl-CoA hydrolase/transferase C-terminal domain"/>
    <property type="match status" value="1"/>
</dbReference>
<feature type="domain" description="Acetyl-CoA hydrolase/transferase C-terminal" evidence="2">
    <location>
        <begin position="8"/>
        <end position="49"/>
    </location>
</feature>
<dbReference type="InterPro" id="IPR038460">
    <property type="entry name" value="AcetylCoA_hyd_C_sf"/>
</dbReference>
<proteinExistence type="predicted"/>
<name>A0A917KWH7_9PROT</name>
<sequence length="49" mass="5131">MLYDTVRDKPDIVASSGHVVAIDNTTQINLQGQAASEPDGHRHISGTGG</sequence>
<gene>
    <name evidence="3" type="ORF">GCM10011320_42630</name>
</gene>
<accession>A0A917KWH7</accession>
<evidence type="ECO:0000313" key="3">
    <source>
        <dbReference type="EMBL" id="GGJ30643.1"/>
    </source>
</evidence>
<dbReference type="AlphaFoldDB" id="A0A917KWH7"/>
<dbReference type="Proteomes" id="UP000661507">
    <property type="component" value="Unassembled WGS sequence"/>
</dbReference>
<evidence type="ECO:0000256" key="1">
    <source>
        <dbReference type="SAM" id="MobiDB-lite"/>
    </source>
</evidence>
<organism evidence="3 4">
    <name type="scientific">Neoroseomonas lacus</name>
    <dbReference type="NCBI Taxonomy" id="287609"/>
    <lineage>
        <taxon>Bacteria</taxon>
        <taxon>Pseudomonadati</taxon>
        <taxon>Pseudomonadota</taxon>
        <taxon>Alphaproteobacteria</taxon>
        <taxon>Acetobacterales</taxon>
        <taxon>Acetobacteraceae</taxon>
        <taxon>Neoroseomonas</taxon>
    </lineage>
</organism>
<dbReference type="Pfam" id="PF13336">
    <property type="entry name" value="AcetylCoA_hyd_C"/>
    <property type="match status" value="1"/>
</dbReference>
<protein>
    <recommendedName>
        <fullName evidence="2">Acetyl-CoA hydrolase/transferase C-terminal domain-containing protein</fullName>
    </recommendedName>
</protein>
<keyword evidence="4" id="KW-1185">Reference proteome</keyword>
<evidence type="ECO:0000259" key="2">
    <source>
        <dbReference type="Pfam" id="PF13336"/>
    </source>
</evidence>
<reference evidence="3" key="1">
    <citation type="journal article" date="2014" name="Int. J. Syst. Evol. Microbiol.">
        <title>Complete genome sequence of Corynebacterium casei LMG S-19264T (=DSM 44701T), isolated from a smear-ripened cheese.</title>
        <authorList>
            <consortium name="US DOE Joint Genome Institute (JGI-PGF)"/>
            <person name="Walter F."/>
            <person name="Albersmeier A."/>
            <person name="Kalinowski J."/>
            <person name="Ruckert C."/>
        </authorList>
    </citation>
    <scope>NUCLEOTIDE SEQUENCE</scope>
    <source>
        <strain evidence="3">CGMCC 1.3617</strain>
    </source>
</reference>
<evidence type="ECO:0000313" key="4">
    <source>
        <dbReference type="Proteomes" id="UP000661507"/>
    </source>
</evidence>
<feature type="region of interest" description="Disordered" evidence="1">
    <location>
        <begin position="30"/>
        <end position="49"/>
    </location>
</feature>
<dbReference type="InterPro" id="IPR026888">
    <property type="entry name" value="AcetylCoA_hyd_C"/>
</dbReference>
<dbReference type="EMBL" id="BMKW01000011">
    <property type="protein sequence ID" value="GGJ30643.1"/>
    <property type="molecule type" value="Genomic_DNA"/>
</dbReference>
<comment type="caution">
    <text evidence="3">The sequence shown here is derived from an EMBL/GenBank/DDBJ whole genome shotgun (WGS) entry which is preliminary data.</text>
</comment>